<feature type="domain" description="UspA" evidence="4">
    <location>
        <begin position="10"/>
        <end position="146"/>
    </location>
</feature>
<dbReference type="SUPFAM" id="SSF52402">
    <property type="entry name" value="Adenine nucleotide alpha hydrolases-like"/>
    <property type="match status" value="2"/>
</dbReference>
<dbReference type="EMBL" id="JAHFVK010000001">
    <property type="protein sequence ID" value="MBT2134469.1"/>
    <property type="molecule type" value="Genomic_DNA"/>
</dbReference>
<dbReference type="InterPro" id="IPR006016">
    <property type="entry name" value="UspA"/>
</dbReference>
<dbReference type="InterPro" id="IPR014729">
    <property type="entry name" value="Rossmann-like_a/b/a_fold"/>
</dbReference>
<gene>
    <name evidence="5" type="ORF">KK137_09005</name>
</gene>
<keyword evidence="3" id="KW-0067">ATP-binding</keyword>
<reference evidence="5 6" key="1">
    <citation type="submission" date="2021-05" db="EMBL/GenBank/DDBJ databases">
        <title>Croceibacterium sp. LX-88 genome sequence.</title>
        <authorList>
            <person name="Luo X."/>
        </authorList>
    </citation>
    <scope>NUCLEOTIDE SEQUENCE [LARGE SCALE GENOMIC DNA]</scope>
    <source>
        <strain evidence="5 6">LX-88</strain>
    </source>
</reference>
<name>A0ABS5W7V5_9SPHN</name>
<dbReference type="Proteomes" id="UP000811255">
    <property type="component" value="Unassembled WGS sequence"/>
</dbReference>
<evidence type="ECO:0000259" key="4">
    <source>
        <dbReference type="Pfam" id="PF00582"/>
    </source>
</evidence>
<feature type="domain" description="UspA" evidence="4">
    <location>
        <begin position="154"/>
        <end position="290"/>
    </location>
</feature>
<keyword evidence="2" id="KW-0547">Nucleotide-binding</keyword>
<evidence type="ECO:0000313" key="6">
    <source>
        <dbReference type="Proteomes" id="UP000811255"/>
    </source>
</evidence>
<comment type="similarity">
    <text evidence="1">Belongs to the universal stress protein A family.</text>
</comment>
<comment type="caution">
    <text evidence="5">The sequence shown here is derived from an EMBL/GenBank/DDBJ whole genome shotgun (WGS) entry which is preliminary data.</text>
</comment>
<proteinExistence type="inferred from homology"/>
<dbReference type="PANTHER" id="PTHR46268">
    <property type="entry name" value="STRESS RESPONSE PROTEIN NHAX"/>
    <property type="match status" value="1"/>
</dbReference>
<sequence length="296" mass="33009">MSDITLSRPQRILVATDLTVRCDRAVDRALQLAKEFGAEVIAAYIIDPADTPQHCLDHKRRAWRRIPDPVERMRWRLKRDLAAASDEIRAVVAEGDPAEKLVEIAIRENCDLILTGAVRAESLARMVFGSTVNRIVRATYLPVLMVNDRVAAPYHNIVVTTDFSDASILGLRTAAAYFPTSSLTLFHGYDVPYAGFVVDRDIHSELRVIEDEVTASVLSDPRIEPDLRERTQVVIEHGCPEALLGDYIENHDIHLTVIGSHRRGALFDALIGSTAKRLAEAIEGDLLIVRYIDPAR</sequence>
<evidence type="ECO:0000256" key="2">
    <source>
        <dbReference type="ARBA" id="ARBA00022741"/>
    </source>
</evidence>
<dbReference type="Gene3D" id="3.40.50.620">
    <property type="entry name" value="HUPs"/>
    <property type="match status" value="2"/>
</dbReference>
<evidence type="ECO:0000313" key="5">
    <source>
        <dbReference type="EMBL" id="MBT2134469.1"/>
    </source>
</evidence>
<dbReference type="InterPro" id="IPR006015">
    <property type="entry name" value="Universal_stress_UspA"/>
</dbReference>
<accession>A0ABS5W7V5</accession>
<organism evidence="5 6">
    <name type="scientific">Croceibacterium selenioxidans</name>
    <dbReference type="NCBI Taxonomy" id="2838833"/>
    <lineage>
        <taxon>Bacteria</taxon>
        <taxon>Pseudomonadati</taxon>
        <taxon>Pseudomonadota</taxon>
        <taxon>Alphaproteobacteria</taxon>
        <taxon>Sphingomonadales</taxon>
        <taxon>Erythrobacteraceae</taxon>
        <taxon>Croceibacterium</taxon>
    </lineage>
</organism>
<dbReference type="PANTHER" id="PTHR46268:SF27">
    <property type="entry name" value="UNIVERSAL STRESS PROTEIN RV2623"/>
    <property type="match status" value="1"/>
</dbReference>
<protein>
    <submittedName>
        <fullName evidence="5">Universal stress protein</fullName>
    </submittedName>
</protein>
<dbReference type="RefSeq" id="WP_214535845.1">
    <property type="nucleotide sequence ID" value="NZ_JAHFVK010000001.1"/>
</dbReference>
<dbReference type="Pfam" id="PF00582">
    <property type="entry name" value="Usp"/>
    <property type="match status" value="2"/>
</dbReference>
<dbReference type="CDD" id="cd00293">
    <property type="entry name" value="USP-like"/>
    <property type="match status" value="2"/>
</dbReference>
<evidence type="ECO:0000256" key="1">
    <source>
        <dbReference type="ARBA" id="ARBA00008791"/>
    </source>
</evidence>
<dbReference type="PRINTS" id="PR01438">
    <property type="entry name" value="UNVRSLSTRESS"/>
</dbReference>
<keyword evidence="6" id="KW-1185">Reference proteome</keyword>
<evidence type="ECO:0000256" key="3">
    <source>
        <dbReference type="ARBA" id="ARBA00022840"/>
    </source>
</evidence>